<keyword evidence="1" id="KW-0853">WD repeat</keyword>
<dbReference type="InterPro" id="IPR015943">
    <property type="entry name" value="WD40/YVTN_repeat-like_dom_sf"/>
</dbReference>
<dbReference type="FunCoup" id="A0A151Z7A0">
    <property type="interactions" value="737"/>
</dbReference>
<reference evidence="4 5" key="1">
    <citation type="submission" date="2015-12" db="EMBL/GenBank/DDBJ databases">
        <title>Dictyostelia acquired genes for synthesis and detection of signals that induce cell-type specialization by lateral gene transfer from prokaryotes.</title>
        <authorList>
            <person name="Gloeckner G."/>
            <person name="Schaap P."/>
        </authorList>
    </citation>
    <scope>NUCLEOTIDE SEQUENCE [LARGE SCALE GENOMIC DNA]</scope>
    <source>
        <strain evidence="4 5">TK</strain>
    </source>
</reference>
<proteinExistence type="predicted"/>
<evidence type="ECO:0000259" key="3">
    <source>
        <dbReference type="PROSITE" id="PS50181"/>
    </source>
</evidence>
<evidence type="ECO:0000313" key="4">
    <source>
        <dbReference type="EMBL" id="KYQ89664.1"/>
    </source>
</evidence>
<keyword evidence="2" id="KW-0677">Repeat</keyword>
<dbReference type="Proteomes" id="UP000076078">
    <property type="component" value="Unassembled WGS sequence"/>
</dbReference>
<dbReference type="InterPro" id="IPR001810">
    <property type="entry name" value="F-box_dom"/>
</dbReference>
<dbReference type="InterPro" id="IPR051510">
    <property type="entry name" value="SKI8"/>
</dbReference>
<name>A0A151Z7A0_TIELA</name>
<dbReference type="InterPro" id="IPR036322">
    <property type="entry name" value="WD40_repeat_dom_sf"/>
</dbReference>
<sequence length="479" mass="55916">MLNLIPTIILQRILKFISKHDCFALTSTCVHINKLRYDFEFWKRVISFYGTYYYTIVCHNLTTFKTIQQARYTENPNEYTYQQREMLQWIKSQYTYRKYLDTTMMKKRFNTYLETNQDGNYERYSLNIQNRLKDITITVSCSIPFSSNIIVGGYETSNGSPYLQIYDFSRDIEVTDLIYRNYYRSFNFTKTEPYSIYSVTSGSNMIAFSNTFNNDISLLSLQGYRRVKNFTNPNILKANQMDSKNIKVKLSVDSQLLAVSSMDGIVNVYDVEYQKLVWSQCQPVMPVCDVSWQKRDNNLLFGCGEILNNNTGFHNNTGFVKCWDIRENQKQKVLAWTEYIECTGLSISNDSHYLGYVLRRGIGRSLDLRNRKLQSTLIPQSCKTMNFQNFSRNHARESVVWLPGNHGYLASTQDPRGINIWNSQDGKLISYINLGAFLKTTDYNRHPQLDITDNGLFLLCNLGALWSINDLSEISLFQK</sequence>
<dbReference type="OrthoDB" id="1602884at2759"/>
<comment type="caution">
    <text evidence="4">The sequence shown here is derived from an EMBL/GenBank/DDBJ whole genome shotgun (WGS) entry which is preliminary data.</text>
</comment>
<feature type="domain" description="F-box" evidence="3">
    <location>
        <begin position="1"/>
        <end position="45"/>
    </location>
</feature>
<accession>A0A151Z7A0</accession>
<evidence type="ECO:0000313" key="5">
    <source>
        <dbReference type="Proteomes" id="UP000076078"/>
    </source>
</evidence>
<dbReference type="EMBL" id="LODT01000039">
    <property type="protein sequence ID" value="KYQ89664.1"/>
    <property type="molecule type" value="Genomic_DNA"/>
</dbReference>
<protein>
    <recommendedName>
        <fullName evidence="3">F-box domain-containing protein</fullName>
    </recommendedName>
</protein>
<dbReference type="PROSITE" id="PS50181">
    <property type="entry name" value="FBOX"/>
    <property type="match status" value="1"/>
</dbReference>
<dbReference type="InParanoid" id="A0A151Z7A0"/>
<dbReference type="OMA" id="CWDIREN"/>
<keyword evidence="5" id="KW-1185">Reference proteome</keyword>
<dbReference type="PANTHER" id="PTHR44090">
    <property type="entry name" value="WD REPEAT-CONTAINING PROTEIN 61"/>
    <property type="match status" value="1"/>
</dbReference>
<dbReference type="AlphaFoldDB" id="A0A151Z7A0"/>
<dbReference type="GO" id="GO:0016593">
    <property type="term" value="C:Cdc73/Paf1 complex"/>
    <property type="evidence" value="ECO:0007669"/>
    <property type="project" value="TreeGrafter"/>
</dbReference>
<dbReference type="Gene3D" id="2.130.10.10">
    <property type="entry name" value="YVTN repeat-like/Quinoprotein amine dehydrogenase"/>
    <property type="match status" value="1"/>
</dbReference>
<organism evidence="4 5">
    <name type="scientific">Tieghemostelium lacteum</name>
    <name type="common">Slime mold</name>
    <name type="synonym">Dictyostelium lacteum</name>
    <dbReference type="NCBI Taxonomy" id="361077"/>
    <lineage>
        <taxon>Eukaryota</taxon>
        <taxon>Amoebozoa</taxon>
        <taxon>Evosea</taxon>
        <taxon>Eumycetozoa</taxon>
        <taxon>Dictyostelia</taxon>
        <taxon>Dictyosteliales</taxon>
        <taxon>Raperosteliaceae</taxon>
        <taxon>Tieghemostelium</taxon>
    </lineage>
</organism>
<dbReference type="PANTHER" id="PTHR44090:SF1">
    <property type="entry name" value="SUPERKILLER COMPLEX PROTEIN 8"/>
    <property type="match status" value="1"/>
</dbReference>
<evidence type="ECO:0000256" key="2">
    <source>
        <dbReference type="ARBA" id="ARBA00022737"/>
    </source>
</evidence>
<dbReference type="SUPFAM" id="SSF50978">
    <property type="entry name" value="WD40 repeat-like"/>
    <property type="match status" value="1"/>
</dbReference>
<evidence type="ECO:0000256" key="1">
    <source>
        <dbReference type="ARBA" id="ARBA00022574"/>
    </source>
</evidence>
<gene>
    <name evidence="4" type="ORF">DLAC_09629</name>
</gene>